<evidence type="ECO:0000256" key="7">
    <source>
        <dbReference type="ARBA" id="ARBA00022692"/>
    </source>
</evidence>
<evidence type="ECO:0000256" key="1">
    <source>
        <dbReference type="ARBA" id="ARBA00004969"/>
    </source>
</evidence>
<feature type="binding site" evidence="14">
    <location>
        <begin position="185"/>
        <end position="186"/>
    </location>
    <ligand>
        <name>S-adenosyl-L-methionine</name>
        <dbReference type="ChEBI" id="CHEBI:59789"/>
    </ligand>
</feature>
<dbReference type="PANTHER" id="PTHR15458">
    <property type="entry name" value="PHOSPHATIDYLETHANOLAMINE N-METHYLTRANSFERASE"/>
    <property type="match status" value="1"/>
</dbReference>
<keyword evidence="14" id="KW-0496">Mitochondrion</keyword>
<dbReference type="eggNOG" id="KOG4142">
    <property type="taxonomic scope" value="Eukaryota"/>
</dbReference>
<evidence type="ECO:0000256" key="3">
    <source>
        <dbReference type="ARBA" id="ARBA00022516"/>
    </source>
</evidence>
<proteinExistence type="inferred from homology"/>
<dbReference type="Proteomes" id="UP000054988">
    <property type="component" value="Unassembled WGS sequence"/>
</dbReference>
<comment type="pathway">
    <text evidence="1 14">Phospholipid metabolism; phosphatidylcholine biosynthesis.</text>
</comment>
<keyword evidence="12 14" id="KW-0594">Phospholipid biosynthesis</keyword>
<evidence type="ECO:0000256" key="9">
    <source>
        <dbReference type="ARBA" id="ARBA00022989"/>
    </source>
</evidence>
<feature type="topological domain" description="Lumenal" evidence="14">
    <location>
        <begin position="120"/>
        <end position="162"/>
    </location>
</feature>
<sequence length="198" mass="22077">MARGWGPLELFSSFIDLTQPSLYISLLSVGASPLVWNLVGRNEYRNRTLTKAVGARIGCAILGITIFIAGLLRDVLYKVALFAQPHWPLPYFLQTIIAWLIFGAGNFLVATSFLALGFYGTYMGDYFGILQKRRVTGFPFNILKHPMYTGSTLCFVGAALWYERPAGLLVAIYVHATYALAVEYEGPFTDMIYAQHKS</sequence>
<feature type="transmembrane region" description="Helical" evidence="15">
    <location>
        <begin position="92"/>
        <end position="119"/>
    </location>
</feature>
<dbReference type="PROSITE" id="PS51599">
    <property type="entry name" value="SAM_PEMT_PEM2"/>
    <property type="match status" value="1"/>
</dbReference>
<dbReference type="UniPathway" id="UPA00753"/>
<feature type="topological domain" description="Cytoplasmic" evidence="14">
    <location>
        <begin position="184"/>
        <end position="198"/>
    </location>
</feature>
<comment type="pathway">
    <text evidence="2">Lipid metabolism.</text>
</comment>
<evidence type="ECO:0000256" key="6">
    <source>
        <dbReference type="ARBA" id="ARBA00022691"/>
    </source>
</evidence>
<comment type="catalytic activity">
    <reaction evidence="14">
        <text>a 1,2-diacyl-sn-glycero-3-phospho-N,N-dimethylethanolamine + S-adenosyl-L-methionine = a 1,2-diacyl-sn-glycero-3-phosphocholine + S-adenosyl-L-homocysteine + H(+)</text>
        <dbReference type="Rhea" id="RHEA:32739"/>
        <dbReference type="ChEBI" id="CHEBI:15378"/>
        <dbReference type="ChEBI" id="CHEBI:57643"/>
        <dbReference type="ChEBI" id="CHEBI:57856"/>
        <dbReference type="ChEBI" id="CHEBI:59789"/>
        <dbReference type="ChEBI" id="CHEBI:64572"/>
    </reaction>
</comment>
<evidence type="ECO:0000256" key="5">
    <source>
        <dbReference type="ARBA" id="ARBA00022679"/>
    </source>
</evidence>
<keyword evidence="11 14" id="KW-0472">Membrane</keyword>
<keyword evidence="5 14" id="KW-0808">Transferase</keyword>
<dbReference type="EC" id="2.1.1.71" evidence="14"/>
<feature type="binding site" evidence="14">
    <location>
        <begin position="103"/>
        <end position="105"/>
    </location>
    <ligand>
        <name>S-adenosyl-L-methionine</name>
        <dbReference type="ChEBI" id="CHEBI:59789"/>
    </ligand>
</feature>
<keyword evidence="4 14" id="KW-0489">Methyltransferase</keyword>
<evidence type="ECO:0000313" key="16">
    <source>
        <dbReference type="EMBL" id="KTB44390.1"/>
    </source>
</evidence>
<keyword evidence="9 14" id="KW-1133">Transmembrane helix</keyword>
<dbReference type="GO" id="GO:0000773">
    <property type="term" value="F:phosphatidyl-N-methylethanolamine N-methyltransferase activity"/>
    <property type="evidence" value="ECO:0007669"/>
    <property type="project" value="UniProtKB-UniRule"/>
</dbReference>
<comment type="catalytic activity">
    <reaction evidence="14">
        <text>a 1,2-diacyl-sn-glycero-3-phospho-N-methylethanolamine + S-adenosyl-L-methionine = a 1,2-diacyl-sn-glycero-3-phospho-N,N-dimethylethanolamine + S-adenosyl-L-homocysteine + H(+)</text>
        <dbReference type="Rhea" id="RHEA:32735"/>
        <dbReference type="ChEBI" id="CHEBI:15378"/>
        <dbReference type="ChEBI" id="CHEBI:57856"/>
        <dbReference type="ChEBI" id="CHEBI:59789"/>
        <dbReference type="ChEBI" id="CHEBI:64572"/>
        <dbReference type="ChEBI" id="CHEBI:64573"/>
        <dbReference type="EC" id="2.1.1.71"/>
    </reaction>
</comment>
<evidence type="ECO:0000256" key="4">
    <source>
        <dbReference type="ARBA" id="ARBA00022603"/>
    </source>
</evidence>
<organism evidence="16 17">
    <name type="scientific">Moniliophthora roreri</name>
    <name type="common">Frosty pod rot fungus</name>
    <name type="synonym">Monilia roreri</name>
    <dbReference type="NCBI Taxonomy" id="221103"/>
    <lineage>
        <taxon>Eukaryota</taxon>
        <taxon>Fungi</taxon>
        <taxon>Dikarya</taxon>
        <taxon>Basidiomycota</taxon>
        <taxon>Agaricomycotina</taxon>
        <taxon>Agaricomycetes</taxon>
        <taxon>Agaricomycetidae</taxon>
        <taxon>Agaricales</taxon>
        <taxon>Marasmiineae</taxon>
        <taxon>Marasmiaceae</taxon>
        <taxon>Moniliophthora</taxon>
    </lineage>
</organism>
<dbReference type="GO" id="GO:0005789">
    <property type="term" value="C:endoplasmic reticulum membrane"/>
    <property type="evidence" value="ECO:0007669"/>
    <property type="project" value="UniProtKB-SubCell"/>
</dbReference>
<evidence type="ECO:0000256" key="8">
    <source>
        <dbReference type="ARBA" id="ARBA00022824"/>
    </source>
</evidence>
<dbReference type="GO" id="GO:0031966">
    <property type="term" value="C:mitochondrial membrane"/>
    <property type="evidence" value="ECO:0007669"/>
    <property type="project" value="UniProtKB-SubCell"/>
</dbReference>
<keyword evidence="3 14" id="KW-0444">Lipid biosynthesis</keyword>
<dbReference type="InterPro" id="IPR007318">
    <property type="entry name" value="Phopholipid_MeTrfase"/>
</dbReference>
<feature type="intramembrane region" description="Helical" evidence="14">
    <location>
        <begin position="20"/>
        <end position="40"/>
    </location>
</feature>
<dbReference type="InterPro" id="IPR024960">
    <property type="entry name" value="PEMT/MFAP"/>
</dbReference>
<evidence type="ECO:0000256" key="12">
    <source>
        <dbReference type="ARBA" id="ARBA00023209"/>
    </source>
</evidence>
<comment type="subcellular location">
    <subcellularLocation>
        <location evidence="14">Endoplasmic reticulum membrane</location>
        <topology evidence="14">Multi-pass membrane protein</topology>
    </subcellularLocation>
    <subcellularLocation>
        <location evidence="14">Mitochondrion membrane</location>
        <topology evidence="14">Multi-pass membrane protein</topology>
    </subcellularLocation>
</comment>
<keyword evidence="8 14" id="KW-0256">Endoplasmic reticulum</keyword>
<evidence type="ECO:0000256" key="14">
    <source>
        <dbReference type="HAMAP-Rule" id="MF_03216"/>
    </source>
</evidence>
<dbReference type="PANTHER" id="PTHR15458:SF5">
    <property type="entry name" value="PHOSPHATIDYLETHANOLAMINE N-METHYLTRANSFERASE"/>
    <property type="match status" value="1"/>
</dbReference>
<evidence type="ECO:0000256" key="13">
    <source>
        <dbReference type="ARBA" id="ARBA00023264"/>
    </source>
</evidence>
<dbReference type="Pfam" id="PF04191">
    <property type="entry name" value="PEMT"/>
    <property type="match status" value="1"/>
</dbReference>
<dbReference type="AlphaFoldDB" id="A0A0W0G748"/>
<evidence type="ECO:0000313" key="17">
    <source>
        <dbReference type="Proteomes" id="UP000054988"/>
    </source>
</evidence>
<comment type="caution">
    <text evidence="16">The sequence shown here is derived from an EMBL/GenBank/DDBJ whole genome shotgun (WGS) entry which is preliminary data.</text>
</comment>
<evidence type="ECO:0000256" key="11">
    <source>
        <dbReference type="ARBA" id="ARBA00023136"/>
    </source>
</evidence>
<accession>A0A0W0G748</accession>
<dbReference type="GO" id="GO:0032259">
    <property type="term" value="P:methylation"/>
    <property type="evidence" value="ECO:0007669"/>
    <property type="project" value="UniProtKB-KW"/>
</dbReference>
<keyword evidence="10 14" id="KW-0443">Lipid metabolism</keyword>
<evidence type="ECO:0000256" key="15">
    <source>
        <dbReference type="SAM" id="Phobius"/>
    </source>
</evidence>
<comment type="similarity">
    <text evidence="14">Belongs to the class VI-like SAM-binding methyltransferase superfamily. PEMT/PEM2 methyltransferase family.</text>
</comment>
<dbReference type="GO" id="GO:0006656">
    <property type="term" value="P:phosphatidylcholine biosynthetic process"/>
    <property type="evidence" value="ECO:0007669"/>
    <property type="project" value="UniProtKB-UniRule"/>
</dbReference>
<reference evidence="16 17" key="1">
    <citation type="submission" date="2015-12" db="EMBL/GenBank/DDBJ databases">
        <title>Draft genome sequence of Moniliophthora roreri, the causal agent of frosty pod rot of cacao.</title>
        <authorList>
            <person name="Aime M.C."/>
            <person name="Diaz-Valderrama J.R."/>
            <person name="Kijpornyongpan T."/>
            <person name="Phillips-Mora W."/>
        </authorList>
    </citation>
    <scope>NUCLEOTIDE SEQUENCE [LARGE SCALE GENOMIC DNA]</scope>
    <source>
        <strain evidence="16 17">MCA 2952</strain>
    </source>
</reference>
<feature type="transmembrane region" description="Helical" evidence="15">
    <location>
        <begin position="20"/>
        <end position="40"/>
    </location>
</feature>
<keyword evidence="7 14" id="KW-0812">Transmembrane</keyword>
<keyword evidence="6 14" id="KW-0949">S-adenosyl-L-methionine</keyword>
<gene>
    <name evidence="16" type="ORF">WG66_3029</name>
</gene>
<feature type="topological domain" description="Lumenal" evidence="14">
    <location>
        <begin position="1"/>
        <end position="19"/>
    </location>
</feature>
<dbReference type="HAMAP" id="MF_03216">
    <property type="entry name" value="PLMT"/>
    <property type="match status" value="1"/>
</dbReference>
<evidence type="ECO:0000256" key="10">
    <source>
        <dbReference type="ARBA" id="ARBA00023098"/>
    </source>
</evidence>
<dbReference type="Gene3D" id="1.20.120.1630">
    <property type="match status" value="1"/>
</dbReference>
<keyword evidence="13 14" id="KW-1208">Phospholipid metabolism</keyword>
<evidence type="ECO:0000256" key="2">
    <source>
        <dbReference type="ARBA" id="ARBA00005189"/>
    </source>
</evidence>
<comment type="caution">
    <text evidence="14">Lacks conserved residue(s) required for the propagation of feature annotation.</text>
</comment>
<feature type="topological domain" description="Lumenal" evidence="14">
    <location>
        <begin position="41"/>
        <end position="52"/>
    </location>
</feature>
<dbReference type="EMBL" id="LATX01000935">
    <property type="protein sequence ID" value="KTB44390.1"/>
    <property type="molecule type" value="Genomic_DNA"/>
</dbReference>
<name>A0A0W0G748_MONRR</name>
<comment type="function">
    <text evidence="14">Catalyzes the second two steps of the methylation pathway of phosphatidylcholine biosynthesis, the SAM-dependent methylation of phosphatidylmonomethylethanolamine (PMME) to phosphatidyldimethylethanolamine (PDME) and of PDME to phosphatidylcholine (PC).</text>
</comment>
<feature type="transmembrane region" description="Helical" evidence="15">
    <location>
        <begin position="52"/>
        <end position="72"/>
    </location>
</feature>
<protein>
    <recommendedName>
        <fullName evidence="14">Phosphatidyl-N-methylethanolamine N-methyltransferase</fullName>
        <ecNumber evidence="14">2.1.1.71</ecNumber>
    </recommendedName>
    <alternativeName>
        <fullName evidence="14">Phospholipid methyltransferase</fullName>
        <shortName evidence="14">PLMT</shortName>
    </alternativeName>
</protein>